<dbReference type="Proteomes" id="UP000031036">
    <property type="component" value="Unassembled WGS sequence"/>
</dbReference>
<dbReference type="EMBL" id="JPKZ01000441">
    <property type="protein sequence ID" value="KHN87282.1"/>
    <property type="molecule type" value="Genomic_DNA"/>
</dbReference>
<sequence length="70" mass="8104">MKNSSTRNNQREMLIVKSWSDATGTMFRMRLCSKPPNSRIDFEVVRNGSQTTWKTYKAGNGFLLLDWSKS</sequence>
<accession>A0A0B2W118</accession>
<reference evidence="1 2" key="1">
    <citation type="submission" date="2014-11" db="EMBL/GenBank/DDBJ databases">
        <title>Genetic blueprint of the zoonotic pathogen Toxocara canis.</title>
        <authorList>
            <person name="Zhu X.-Q."/>
            <person name="Korhonen P.K."/>
            <person name="Cai H."/>
            <person name="Young N.D."/>
            <person name="Nejsum P."/>
            <person name="von Samson-Himmelstjerna G."/>
            <person name="Boag P.R."/>
            <person name="Tan P."/>
            <person name="Li Q."/>
            <person name="Min J."/>
            <person name="Yang Y."/>
            <person name="Wang X."/>
            <person name="Fang X."/>
            <person name="Hall R.S."/>
            <person name="Hofmann A."/>
            <person name="Sternberg P.W."/>
            <person name="Jex A.R."/>
            <person name="Gasser R.B."/>
        </authorList>
    </citation>
    <scope>NUCLEOTIDE SEQUENCE [LARGE SCALE GENOMIC DNA]</scope>
    <source>
        <strain evidence="1">PN_DK_2014</strain>
    </source>
</reference>
<evidence type="ECO:0000313" key="1">
    <source>
        <dbReference type="EMBL" id="KHN87282.1"/>
    </source>
</evidence>
<evidence type="ECO:0000313" key="2">
    <source>
        <dbReference type="Proteomes" id="UP000031036"/>
    </source>
</evidence>
<gene>
    <name evidence="1" type="ORF">Tcan_17912</name>
</gene>
<protein>
    <submittedName>
        <fullName evidence="1">Uncharacterized protein</fullName>
    </submittedName>
</protein>
<name>A0A0B2W118_TOXCA</name>
<organism evidence="1 2">
    <name type="scientific">Toxocara canis</name>
    <name type="common">Canine roundworm</name>
    <dbReference type="NCBI Taxonomy" id="6265"/>
    <lineage>
        <taxon>Eukaryota</taxon>
        <taxon>Metazoa</taxon>
        <taxon>Ecdysozoa</taxon>
        <taxon>Nematoda</taxon>
        <taxon>Chromadorea</taxon>
        <taxon>Rhabditida</taxon>
        <taxon>Spirurina</taxon>
        <taxon>Ascaridomorpha</taxon>
        <taxon>Ascaridoidea</taxon>
        <taxon>Toxocaridae</taxon>
        <taxon>Toxocara</taxon>
    </lineage>
</organism>
<proteinExistence type="predicted"/>
<comment type="caution">
    <text evidence="1">The sequence shown here is derived from an EMBL/GenBank/DDBJ whole genome shotgun (WGS) entry which is preliminary data.</text>
</comment>
<dbReference type="AlphaFoldDB" id="A0A0B2W118"/>
<keyword evidence="2" id="KW-1185">Reference proteome</keyword>